<feature type="region of interest" description="Disordered" evidence="7">
    <location>
        <begin position="607"/>
        <end position="645"/>
    </location>
</feature>
<keyword evidence="6" id="KW-0472">Membrane</keyword>
<gene>
    <name evidence="9" type="ORF">KAF25_009169</name>
</gene>
<dbReference type="EMBL" id="JAGPUO010000027">
    <property type="protein sequence ID" value="KAG5655670.1"/>
    <property type="molecule type" value="Genomic_DNA"/>
</dbReference>
<evidence type="ECO:0000259" key="8">
    <source>
        <dbReference type="PROSITE" id="PS50053"/>
    </source>
</evidence>
<feature type="compositionally biased region" description="Polar residues" evidence="7">
    <location>
        <begin position="309"/>
        <end position="322"/>
    </location>
</feature>
<dbReference type="FunFam" id="3.10.20.90:FF:000211">
    <property type="entry name" value="Polyubiquitin 9"/>
    <property type="match status" value="1"/>
</dbReference>
<dbReference type="SMART" id="SM00213">
    <property type="entry name" value="UBQ"/>
    <property type="match status" value="1"/>
</dbReference>
<dbReference type="Gene3D" id="3.10.20.90">
    <property type="entry name" value="Phosphatidylinositol 3-kinase Catalytic Subunit, Chain A, domain 1"/>
    <property type="match status" value="2"/>
</dbReference>
<keyword evidence="4" id="KW-0256">Endoplasmic reticulum</keyword>
<dbReference type="Proteomes" id="UP000782241">
    <property type="component" value="Unassembled WGS sequence"/>
</dbReference>
<evidence type="ECO:0000256" key="4">
    <source>
        <dbReference type="ARBA" id="ARBA00022824"/>
    </source>
</evidence>
<feature type="domain" description="Ubiquitin-like" evidence="8">
    <location>
        <begin position="979"/>
        <end position="1054"/>
    </location>
</feature>
<dbReference type="SUPFAM" id="SSF54236">
    <property type="entry name" value="Ubiquitin-like"/>
    <property type="match status" value="2"/>
</dbReference>
<dbReference type="Pfam" id="PF00240">
    <property type="entry name" value="ubiquitin"/>
    <property type="match status" value="1"/>
</dbReference>
<dbReference type="SUPFAM" id="SSF53474">
    <property type="entry name" value="alpha/beta-Hydrolases"/>
    <property type="match status" value="1"/>
</dbReference>
<keyword evidence="5" id="KW-0496">Mitochondrion</keyword>
<evidence type="ECO:0000256" key="2">
    <source>
        <dbReference type="ARBA" id="ARBA00004240"/>
    </source>
</evidence>
<protein>
    <recommendedName>
        <fullName evidence="8">Ubiquitin-like domain-containing protein</fullName>
    </recommendedName>
</protein>
<evidence type="ECO:0000256" key="6">
    <source>
        <dbReference type="ARBA" id="ARBA00023136"/>
    </source>
</evidence>
<evidence type="ECO:0000256" key="5">
    <source>
        <dbReference type="ARBA" id="ARBA00023128"/>
    </source>
</evidence>
<dbReference type="InterPro" id="IPR000626">
    <property type="entry name" value="Ubiquitin-like_dom"/>
</dbReference>
<comment type="caution">
    <text evidence="9">The sequence shown here is derived from an EMBL/GenBank/DDBJ whole genome shotgun (WGS) entry which is preliminary data.</text>
</comment>
<dbReference type="InterPro" id="IPR029071">
    <property type="entry name" value="Ubiquitin-like_domsf"/>
</dbReference>
<evidence type="ECO:0000256" key="3">
    <source>
        <dbReference type="ARBA" id="ARBA00004370"/>
    </source>
</evidence>
<feature type="compositionally biased region" description="Polar residues" evidence="7">
    <location>
        <begin position="267"/>
        <end position="294"/>
    </location>
</feature>
<name>A0A9P7GUL7_9HYPO</name>
<evidence type="ECO:0000313" key="9">
    <source>
        <dbReference type="EMBL" id="KAG5655670.1"/>
    </source>
</evidence>
<organism evidence="9 10">
    <name type="scientific">Fusarium avenaceum</name>
    <dbReference type="NCBI Taxonomy" id="40199"/>
    <lineage>
        <taxon>Eukaryota</taxon>
        <taxon>Fungi</taxon>
        <taxon>Dikarya</taxon>
        <taxon>Ascomycota</taxon>
        <taxon>Pezizomycotina</taxon>
        <taxon>Sordariomycetes</taxon>
        <taxon>Hypocreomycetidae</taxon>
        <taxon>Hypocreales</taxon>
        <taxon>Nectriaceae</taxon>
        <taxon>Fusarium</taxon>
        <taxon>Fusarium tricinctum species complex</taxon>
    </lineage>
</organism>
<evidence type="ECO:0000256" key="7">
    <source>
        <dbReference type="SAM" id="MobiDB-lite"/>
    </source>
</evidence>
<dbReference type="GO" id="GO:0005739">
    <property type="term" value="C:mitochondrion"/>
    <property type="evidence" value="ECO:0007669"/>
    <property type="project" value="UniProtKB-SubCell"/>
</dbReference>
<accession>A0A9P7GUL7</accession>
<dbReference type="GO" id="GO:0005783">
    <property type="term" value="C:endoplasmic reticulum"/>
    <property type="evidence" value="ECO:0007669"/>
    <property type="project" value="UniProtKB-SubCell"/>
</dbReference>
<feature type="domain" description="Ubiquitin-like" evidence="8">
    <location>
        <begin position="1045"/>
        <end position="1108"/>
    </location>
</feature>
<reference evidence="9" key="1">
    <citation type="submission" date="2021-04" db="EMBL/GenBank/DDBJ databases">
        <title>Draft genome of Fusarium avenaceum strain F156N33, isolated from an atmospheric sample in Virginia.</title>
        <authorList>
            <person name="Yang S."/>
            <person name="Vinatzer B.A."/>
            <person name="Coleman J."/>
        </authorList>
    </citation>
    <scope>NUCLEOTIDE SEQUENCE</scope>
    <source>
        <strain evidence="9">F156N33</strain>
    </source>
</reference>
<evidence type="ECO:0000256" key="1">
    <source>
        <dbReference type="ARBA" id="ARBA00004173"/>
    </source>
</evidence>
<dbReference type="PROSITE" id="PS50053">
    <property type="entry name" value="UBIQUITIN_2"/>
    <property type="match status" value="2"/>
</dbReference>
<dbReference type="Gene3D" id="3.40.50.1820">
    <property type="entry name" value="alpha/beta hydrolase"/>
    <property type="match status" value="1"/>
</dbReference>
<dbReference type="GO" id="GO:0016020">
    <property type="term" value="C:membrane"/>
    <property type="evidence" value="ECO:0007669"/>
    <property type="project" value="UniProtKB-SubCell"/>
</dbReference>
<dbReference type="PRINTS" id="PR00348">
    <property type="entry name" value="UBIQUITIN"/>
</dbReference>
<sequence length="1297" mass="143337">MTFGYDSKLAFSKSRSGVEAFAQDLLNRLRVARNRPLIFIAHSLGGIVVKKALIIAHNGSEVYTSILKATAGIVFLGTPHRGSDLAPWGLLLSNLVSVTSIGKNIRKELLRTLSKDSDTLMEISSQFLQRATSLKIMSFIEQQVESPLTTLVVPEYSAIMGLPNETVLPLNAHHRGLTRFSRKTDQNYILVEAAIREVAYGTMDKCNDCLEATAEKEADLDTGENKLDDTLKTAAKDATEILPSTTSLPIPMAAPILFRSPVNAPSFTSGHKVSSSSSRTLVGSPATSTSTGTLTPELYDRSLGRDGRAQTSSKASLESQSLNLPENMLETITLRVSGLRRRLGPDNNKQRDICHVIKVPGTTEMWELGPWLQREVTDTKEIKAFRFKGQEGDIRTWWEDVFTTPVDVTSGRPSYNKARAFKINTDRSIAAFMSKAFPHPIHAKLNSNSHEGHSAFEKVSDSVLEIGQDGEPDLVISFMRTVRVPESDKEYDLPPGLGRFPLFNIAPFSHSLPPSMVAKGGFFFPMYQMEAMWIHFHTEEQKKFAIRLYVGGVNGLSGESSEGNMASILRRMNFENRRQDYLVLPEQLWLDGIATAPGVVSQFVATEMAPQKERSQRSRNSRASKQRDASSSPSPHGNTTSGASIEWQVTGRDEVGGLQLQIIPAFEPDQIHAGSARNVCVTSEGIISTVTPPPKMERVYDVLSTPVELNLKAGDTIHVKDLKSAAQPRPRVVLDLLDEGPLKLTDQDIVELEAVHDSYSKWVFDIKLLGSQHPLISLNFDDDDPFDLILDIVANELQASKGSLAVACSTANITRGWIPISSWQALKWLPRLTGKDQAQIRQCEFTFIPEVSGQCYVCRVVCDEAVKSTYSNTFPLLLALDGNATVENLRGVIHKTTGVSTADYLIRRDSLTCPPVDDGERVFPKDRLTTSWAGNVPQYLLARDTVCIDKVEQTYHPPNPVSKSSFNPFHPPGPPVGPIQISLKTLTGKVVKIECELFNTIYELKAMLQDKEGIPTDQQRMIYAGKQLEDDYTLADYGIFMDSIVHVVLRLRGGGMCIRIHYDGKEWSEVVSDCRCIADLKLNLMSKTGIPVKDQVLKWAGKIVQDDEKSSIYSEKLLVLTTHEPTVAMSLGIGAGGKIQQHIEPDTNDPRIWDINNSRIVNVQLLDARTFRLVTGHAPPETPVTADVYAQMGLNFFRKWRDEHLAVNNVSGDWSNLVGAAQVAMRNAKKGKGSISADTIEHEEGWGLLETGAWGPLKRGGGVRQSAVDKDFEYPLVMLDVDDTVPKFTSVAEEVEE</sequence>
<dbReference type="InterPro" id="IPR019956">
    <property type="entry name" value="Ubiquitin_dom"/>
</dbReference>
<comment type="subcellular location">
    <subcellularLocation>
        <location evidence="2">Endoplasmic reticulum</location>
    </subcellularLocation>
    <subcellularLocation>
        <location evidence="3">Membrane</location>
    </subcellularLocation>
    <subcellularLocation>
        <location evidence="1">Mitochondrion</location>
    </subcellularLocation>
</comment>
<feature type="compositionally biased region" description="Basic and acidic residues" evidence="7">
    <location>
        <begin position="298"/>
        <end position="308"/>
    </location>
</feature>
<keyword evidence="10" id="KW-1185">Reference proteome</keyword>
<dbReference type="CDD" id="cd17039">
    <property type="entry name" value="Ubl_ubiquitin_like"/>
    <property type="match status" value="1"/>
</dbReference>
<feature type="region of interest" description="Disordered" evidence="7">
    <location>
        <begin position="267"/>
        <end position="322"/>
    </location>
</feature>
<dbReference type="InterPro" id="IPR052374">
    <property type="entry name" value="SERAC1"/>
</dbReference>
<dbReference type="InterPro" id="IPR029058">
    <property type="entry name" value="AB_hydrolase_fold"/>
</dbReference>
<dbReference type="InterPro" id="IPR019954">
    <property type="entry name" value="Ubiquitin_CS"/>
</dbReference>
<dbReference type="PANTHER" id="PTHR48182:SF2">
    <property type="entry name" value="PROTEIN SERAC1"/>
    <property type="match status" value="1"/>
</dbReference>
<proteinExistence type="predicted"/>
<dbReference type="PANTHER" id="PTHR48182">
    <property type="entry name" value="PROTEIN SERAC1"/>
    <property type="match status" value="1"/>
</dbReference>
<dbReference type="PROSITE" id="PS00299">
    <property type="entry name" value="UBIQUITIN_1"/>
    <property type="match status" value="1"/>
</dbReference>
<evidence type="ECO:0000313" key="10">
    <source>
        <dbReference type="Proteomes" id="UP000782241"/>
    </source>
</evidence>
<feature type="compositionally biased region" description="Polar residues" evidence="7">
    <location>
        <begin position="629"/>
        <end position="643"/>
    </location>
</feature>